<name>A0A918ZLY0_9ACTN</name>
<comment type="caution">
    <text evidence="1">The sequence shown here is derived from an EMBL/GenBank/DDBJ whole genome shotgun (WGS) entry which is preliminary data.</text>
</comment>
<reference evidence="1" key="1">
    <citation type="journal article" date="2014" name="Int. J. Syst. Evol. Microbiol.">
        <title>Complete genome sequence of Corynebacterium casei LMG S-19264T (=DSM 44701T), isolated from a smear-ripened cheese.</title>
        <authorList>
            <consortium name="US DOE Joint Genome Institute (JGI-PGF)"/>
            <person name="Walter F."/>
            <person name="Albersmeier A."/>
            <person name="Kalinowski J."/>
            <person name="Ruckert C."/>
        </authorList>
    </citation>
    <scope>NUCLEOTIDE SEQUENCE</scope>
    <source>
        <strain evidence="1">JCM 3302</strain>
    </source>
</reference>
<evidence type="ECO:0000313" key="1">
    <source>
        <dbReference type="EMBL" id="GHE58422.1"/>
    </source>
</evidence>
<dbReference type="EMBL" id="BNBC01000003">
    <property type="protein sequence ID" value="GHE58422.1"/>
    <property type="molecule type" value="Genomic_DNA"/>
</dbReference>
<proteinExistence type="predicted"/>
<sequence length="54" mass="6013">MILSFGSRIRLHASITEVHEVKRGGVQMHRAFIFELEGAAKPACVAQSLTHFHP</sequence>
<keyword evidence="2" id="KW-1185">Reference proteome</keyword>
<dbReference type="AlphaFoldDB" id="A0A918ZLY0"/>
<protein>
    <submittedName>
        <fullName evidence="1">Uncharacterized protein</fullName>
    </submittedName>
</protein>
<accession>A0A918ZLY0</accession>
<dbReference type="Proteomes" id="UP000641386">
    <property type="component" value="Unassembled WGS sequence"/>
</dbReference>
<gene>
    <name evidence="1" type="ORF">GCM10014715_09400</name>
</gene>
<organism evidence="1 2">
    <name type="scientific">Streptomyces spiralis</name>
    <dbReference type="NCBI Taxonomy" id="66376"/>
    <lineage>
        <taxon>Bacteria</taxon>
        <taxon>Bacillati</taxon>
        <taxon>Actinomycetota</taxon>
        <taxon>Actinomycetes</taxon>
        <taxon>Kitasatosporales</taxon>
        <taxon>Streptomycetaceae</taxon>
        <taxon>Streptomyces</taxon>
    </lineage>
</organism>
<evidence type="ECO:0000313" key="2">
    <source>
        <dbReference type="Proteomes" id="UP000641386"/>
    </source>
</evidence>
<reference evidence="1" key="2">
    <citation type="submission" date="2020-09" db="EMBL/GenBank/DDBJ databases">
        <authorList>
            <person name="Sun Q."/>
            <person name="Ohkuma M."/>
        </authorList>
    </citation>
    <scope>NUCLEOTIDE SEQUENCE</scope>
    <source>
        <strain evidence="1">JCM 3302</strain>
    </source>
</reference>